<keyword evidence="5" id="KW-0297">G-protein coupled receptor</keyword>
<evidence type="ECO:0000256" key="2">
    <source>
        <dbReference type="ARBA" id="ARBA00022475"/>
    </source>
</evidence>
<feature type="transmembrane region" description="Helical" evidence="9">
    <location>
        <begin position="111"/>
        <end position="130"/>
    </location>
</feature>
<reference evidence="12" key="1">
    <citation type="journal article" date="2013" name="Nat. Genet.">
        <title>The draft genomes of soft-shell turtle and green sea turtle yield insights into the development and evolution of the turtle-specific body plan.</title>
        <authorList>
            <person name="Wang Z."/>
            <person name="Pascual-Anaya J."/>
            <person name="Zadissa A."/>
            <person name="Li W."/>
            <person name="Niimura Y."/>
            <person name="Huang Z."/>
            <person name="Li C."/>
            <person name="White S."/>
            <person name="Xiong Z."/>
            <person name="Fang D."/>
            <person name="Wang B."/>
            <person name="Ming Y."/>
            <person name="Chen Y."/>
            <person name="Zheng Y."/>
            <person name="Kuraku S."/>
            <person name="Pignatelli M."/>
            <person name="Herrero J."/>
            <person name="Beal K."/>
            <person name="Nozawa M."/>
            <person name="Li Q."/>
            <person name="Wang J."/>
            <person name="Zhang H."/>
            <person name="Yu L."/>
            <person name="Shigenobu S."/>
            <person name="Wang J."/>
            <person name="Liu J."/>
            <person name="Flicek P."/>
            <person name="Searle S."/>
            <person name="Wang J."/>
            <person name="Kuratani S."/>
            <person name="Yin Y."/>
            <person name="Aken B."/>
            <person name="Zhang G."/>
            <person name="Irie N."/>
        </authorList>
    </citation>
    <scope>NUCLEOTIDE SEQUENCE [LARGE SCALE GENOMIC DNA]</scope>
</reference>
<dbReference type="AlphaFoldDB" id="M7AJU6"/>
<keyword evidence="8" id="KW-0807">Transducer</keyword>
<accession>M7AJU6</accession>
<evidence type="ECO:0000259" key="10">
    <source>
        <dbReference type="PROSITE" id="PS50262"/>
    </source>
</evidence>
<keyword evidence="7" id="KW-0675">Receptor</keyword>
<evidence type="ECO:0000256" key="5">
    <source>
        <dbReference type="ARBA" id="ARBA00023040"/>
    </source>
</evidence>
<evidence type="ECO:0000313" key="11">
    <source>
        <dbReference type="EMBL" id="EMP24659.1"/>
    </source>
</evidence>
<evidence type="ECO:0000256" key="1">
    <source>
        <dbReference type="ARBA" id="ARBA00004651"/>
    </source>
</evidence>
<name>M7AJU6_CHEMY</name>
<gene>
    <name evidence="11" type="ORF">UY3_18272</name>
</gene>
<protein>
    <submittedName>
        <fullName evidence="11">Proto-oncogene Mas</fullName>
    </submittedName>
</protein>
<feature type="domain" description="G-protein coupled receptors family 1 profile" evidence="10">
    <location>
        <begin position="1"/>
        <end position="127"/>
    </location>
</feature>
<dbReference type="Proteomes" id="UP000031443">
    <property type="component" value="Unassembled WGS sequence"/>
</dbReference>
<evidence type="ECO:0000256" key="7">
    <source>
        <dbReference type="ARBA" id="ARBA00023170"/>
    </source>
</evidence>
<comment type="subcellular location">
    <subcellularLocation>
        <location evidence="1">Cell membrane</location>
        <topology evidence="1">Multi-pass membrane protein</topology>
    </subcellularLocation>
</comment>
<dbReference type="InterPro" id="IPR017452">
    <property type="entry name" value="GPCR_Rhodpsn_7TM"/>
</dbReference>
<proteinExistence type="predicted"/>
<dbReference type="SUPFAM" id="SSF81321">
    <property type="entry name" value="Family A G protein-coupled receptor-like"/>
    <property type="match status" value="1"/>
</dbReference>
<dbReference type="PANTHER" id="PTHR11334">
    <property type="entry name" value="MAS-RELATED G-PROTEIN COUPLED RECEPTOR"/>
    <property type="match status" value="1"/>
</dbReference>
<evidence type="ECO:0000256" key="9">
    <source>
        <dbReference type="SAM" id="Phobius"/>
    </source>
</evidence>
<keyword evidence="12" id="KW-1185">Reference proteome</keyword>
<sequence>MTLPKTLVCHCLCPALGSLLRAHWIERFVCVLDSFANCIMMLTAISVTNFLIFAPIMVLSSVTLFIKVQRSSQQHQPGKLYIVILLTVLFFLLFAVPLSIVIFLQNFDYDLNLMLASINSSMNPIIYFLVGSYRNRQFSVEICTPEGF</sequence>
<keyword evidence="2" id="KW-1003">Cell membrane</keyword>
<feature type="transmembrane region" description="Helical" evidence="9">
    <location>
        <begin position="46"/>
        <end position="68"/>
    </location>
</feature>
<dbReference type="GO" id="GO:0004930">
    <property type="term" value="F:G protein-coupled receptor activity"/>
    <property type="evidence" value="ECO:0007669"/>
    <property type="project" value="UniProtKB-KW"/>
</dbReference>
<keyword evidence="3 9" id="KW-0812">Transmembrane</keyword>
<evidence type="ECO:0000256" key="8">
    <source>
        <dbReference type="ARBA" id="ARBA00023224"/>
    </source>
</evidence>
<dbReference type="GO" id="GO:0005886">
    <property type="term" value="C:plasma membrane"/>
    <property type="evidence" value="ECO:0007669"/>
    <property type="project" value="UniProtKB-SubCell"/>
</dbReference>
<evidence type="ECO:0000256" key="4">
    <source>
        <dbReference type="ARBA" id="ARBA00022989"/>
    </source>
</evidence>
<evidence type="ECO:0000256" key="3">
    <source>
        <dbReference type="ARBA" id="ARBA00022692"/>
    </source>
</evidence>
<evidence type="ECO:0000256" key="6">
    <source>
        <dbReference type="ARBA" id="ARBA00023136"/>
    </source>
</evidence>
<dbReference type="PANTHER" id="PTHR11334:SF29">
    <property type="entry name" value="MAS-RELATED G-PROTEIN COUPLED RECEPTOR MEMBER X2"/>
    <property type="match status" value="1"/>
</dbReference>
<evidence type="ECO:0000313" key="12">
    <source>
        <dbReference type="Proteomes" id="UP000031443"/>
    </source>
</evidence>
<keyword evidence="6 9" id="KW-0472">Membrane</keyword>
<keyword evidence="4 9" id="KW-1133">Transmembrane helix</keyword>
<dbReference type="PROSITE" id="PS50262">
    <property type="entry name" value="G_PROTEIN_RECEP_F1_2"/>
    <property type="match status" value="1"/>
</dbReference>
<dbReference type="EMBL" id="KB598769">
    <property type="protein sequence ID" value="EMP24659.1"/>
    <property type="molecule type" value="Genomic_DNA"/>
</dbReference>
<dbReference type="InterPro" id="IPR026234">
    <property type="entry name" value="MRGPCRFAMILY"/>
</dbReference>
<dbReference type="Gene3D" id="1.20.1070.10">
    <property type="entry name" value="Rhodopsin 7-helix transmembrane proteins"/>
    <property type="match status" value="1"/>
</dbReference>
<organism evidence="11 12">
    <name type="scientific">Chelonia mydas</name>
    <name type="common">Green sea-turtle</name>
    <name type="synonym">Chelonia agassizi</name>
    <dbReference type="NCBI Taxonomy" id="8469"/>
    <lineage>
        <taxon>Eukaryota</taxon>
        <taxon>Metazoa</taxon>
        <taxon>Chordata</taxon>
        <taxon>Craniata</taxon>
        <taxon>Vertebrata</taxon>
        <taxon>Euteleostomi</taxon>
        <taxon>Archelosauria</taxon>
        <taxon>Testudinata</taxon>
        <taxon>Testudines</taxon>
        <taxon>Cryptodira</taxon>
        <taxon>Durocryptodira</taxon>
        <taxon>Americhelydia</taxon>
        <taxon>Chelonioidea</taxon>
        <taxon>Cheloniidae</taxon>
        <taxon>Chelonia</taxon>
    </lineage>
</organism>
<feature type="transmembrane region" description="Helical" evidence="9">
    <location>
        <begin position="80"/>
        <end position="105"/>
    </location>
</feature>